<dbReference type="AlphaFoldDB" id="A0A7S2PQ01"/>
<protein>
    <submittedName>
        <fullName evidence="1">Uncharacterized protein</fullName>
    </submittedName>
</protein>
<reference evidence="1" key="1">
    <citation type="submission" date="2021-01" db="EMBL/GenBank/DDBJ databases">
        <authorList>
            <person name="Corre E."/>
            <person name="Pelletier E."/>
            <person name="Niang G."/>
            <person name="Scheremetjew M."/>
            <person name="Finn R."/>
            <person name="Kale V."/>
            <person name="Holt S."/>
            <person name="Cochrane G."/>
            <person name="Meng A."/>
            <person name="Brown T."/>
            <person name="Cohen L."/>
        </authorList>
    </citation>
    <scope>NUCLEOTIDE SEQUENCE</scope>
    <source>
        <strain evidence="1">B650</strain>
    </source>
</reference>
<organism evidence="1">
    <name type="scientific">Leptocylindrus danicus</name>
    <dbReference type="NCBI Taxonomy" id="163516"/>
    <lineage>
        <taxon>Eukaryota</taxon>
        <taxon>Sar</taxon>
        <taxon>Stramenopiles</taxon>
        <taxon>Ochrophyta</taxon>
        <taxon>Bacillariophyta</taxon>
        <taxon>Coscinodiscophyceae</taxon>
        <taxon>Chaetocerotophycidae</taxon>
        <taxon>Leptocylindrales</taxon>
        <taxon>Leptocylindraceae</taxon>
        <taxon>Leptocylindrus</taxon>
    </lineage>
</organism>
<sequence length="135" mass="15650">MLPKGESIQEKASRWQEDNNNDNISIARMRWNRMIQIEDYILRSFPKKSVHDFGDELCLISRLVELTMFQLAKTIDEYDNEQGCDDDFLARRIRVICCAHARKIVQARRIHKTLKQIRTGSAKLTRKCPDAAGAA</sequence>
<dbReference type="EMBL" id="HBGY01032712">
    <property type="protein sequence ID" value="CAD9612550.1"/>
    <property type="molecule type" value="Transcribed_RNA"/>
</dbReference>
<gene>
    <name evidence="1" type="ORF">LDAN0321_LOCUS20477</name>
</gene>
<accession>A0A7S2PQ01</accession>
<proteinExistence type="predicted"/>
<evidence type="ECO:0000313" key="1">
    <source>
        <dbReference type="EMBL" id="CAD9612550.1"/>
    </source>
</evidence>
<name>A0A7S2PQ01_9STRA</name>